<protein>
    <submittedName>
        <fullName evidence="1">Uncharacterized protein</fullName>
    </submittedName>
</protein>
<evidence type="ECO:0000313" key="1">
    <source>
        <dbReference type="EMBL" id="MEQ2301743.1"/>
    </source>
</evidence>
<dbReference type="Proteomes" id="UP001469553">
    <property type="component" value="Unassembled WGS sequence"/>
</dbReference>
<dbReference type="EMBL" id="JAHRIP010054943">
    <property type="protein sequence ID" value="MEQ2301743.1"/>
    <property type="molecule type" value="Genomic_DNA"/>
</dbReference>
<name>A0ABV0Z8I9_9TELE</name>
<keyword evidence="2" id="KW-1185">Reference proteome</keyword>
<evidence type="ECO:0000313" key="2">
    <source>
        <dbReference type="Proteomes" id="UP001469553"/>
    </source>
</evidence>
<organism evidence="1 2">
    <name type="scientific">Ameca splendens</name>
    <dbReference type="NCBI Taxonomy" id="208324"/>
    <lineage>
        <taxon>Eukaryota</taxon>
        <taxon>Metazoa</taxon>
        <taxon>Chordata</taxon>
        <taxon>Craniata</taxon>
        <taxon>Vertebrata</taxon>
        <taxon>Euteleostomi</taxon>
        <taxon>Actinopterygii</taxon>
        <taxon>Neopterygii</taxon>
        <taxon>Teleostei</taxon>
        <taxon>Neoteleostei</taxon>
        <taxon>Acanthomorphata</taxon>
        <taxon>Ovalentaria</taxon>
        <taxon>Atherinomorphae</taxon>
        <taxon>Cyprinodontiformes</taxon>
        <taxon>Goodeidae</taxon>
        <taxon>Ameca</taxon>
    </lineage>
</organism>
<accession>A0ABV0Z8I9</accession>
<reference evidence="1 2" key="1">
    <citation type="submission" date="2021-06" db="EMBL/GenBank/DDBJ databases">
        <authorList>
            <person name="Palmer J.M."/>
        </authorList>
    </citation>
    <scope>NUCLEOTIDE SEQUENCE [LARGE SCALE GENOMIC DNA]</scope>
    <source>
        <strain evidence="1 2">AS_MEX2019</strain>
        <tissue evidence="1">Muscle</tissue>
    </source>
</reference>
<sequence>MTPDPGYIFLQHFYVSAPTFVYIKADSASSIAPRYRGSNCSQGHAVSLPLCAALKGIFPFFVPRLVYWPLVTPSFLFVFPKLHGKLALPPQSMTPWQKV</sequence>
<comment type="caution">
    <text evidence="1">The sequence shown here is derived from an EMBL/GenBank/DDBJ whole genome shotgun (WGS) entry which is preliminary data.</text>
</comment>
<proteinExistence type="predicted"/>
<gene>
    <name evidence="1" type="ORF">AMECASPLE_039204</name>
</gene>